<name>B8CM10_SHEPW</name>
<evidence type="ECO:0000313" key="6">
    <source>
        <dbReference type="EMBL" id="ACJ28934.1"/>
    </source>
</evidence>
<dbReference type="SUPFAM" id="SSF46785">
    <property type="entry name" value="Winged helix' DNA-binding domain"/>
    <property type="match status" value="1"/>
</dbReference>
<dbReference type="PROSITE" id="PS50987">
    <property type="entry name" value="HTH_ARSR_2"/>
    <property type="match status" value="1"/>
</dbReference>
<dbReference type="FunFam" id="1.10.10.10:FF:000279">
    <property type="entry name" value="Transcriptional regulator, ArsR family"/>
    <property type="match status" value="1"/>
</dbReference>
<dbReference type="InterPro" id="IPR001845">
    <property type="entry name" value="HTH_ArsR_DNA-bd_dom"/>
</dbReference>
<dbReference type="STRING" id="225849.swp_2184"/>
<sequence>MSIQIEPISLFKSLSDNIRLSILLLLQAEEELCVCEFSEALDEIQPKISRNLALLKKVGLVVNRRQGQWIYYSINKQLPQWATQVLLETYSGNREHIAAPLAKLNKIGANKDRPMILCKGSSK</sequence>
<dbReference type="CDD" id="cd00090">
    <property type="entry name" value="HTH_ARSR"/>
    <property type="match status" value="1"/>
</dbReference>
<dbReference type="GO" id="GO:0003677">
    <property type="term" value="F:DNA binding"/>
    <property type="evidence" value="ECO:0007669"/>
    <property type="project" value="UniProtKB-KW"/>
</dbReference>
<feature type="domain" description="HTH arsR-type" evidence="5">
    <location>
        <begin position="1"/>
        <end position="93"/>
    </location>
</feature>
<dbReference type="AlphaFoldDB" id="B8CM10"/>
<dbReference type="SMART" id="SM00418">
    <property type="entry name" value="HTH_ARSR"/>
    <property type="match status" value="1"/>
</dbReference>
<proteinExistence type="predicted"/>
<keyword evidence="7" id="KW-1185">Reference proteome</keyword>
<dbReference type="Gene3D" id="1.10.10.10">
    <property type="entry name" value="Winged helix-like DNA-binding domain superfamily/Winged helix DNA-binding domain"/>
    <property type="match status" value="1"/>
</dbReference>
<dbReference type="PANTHER" id="PTHR33154">
    <property type="entry name" value="TRANSCRIPTIONAL REGULATOR, ARSR FAMILY"/>
    <property type="match status" value="1"/>
</dbReference>
<dbReference type="GO" id="GO:0046685">
    <property type="term" value="P:response to arsenic-containing substance"/>
    <property type="evidence" value="ECO:0007669"/>
    <property type="project" value="UniProtKB-KW"/>
</dbReference>
<dbReference type="PRINTS" id="PR00778">
    <property type="entry name" value="HTHARSR"/>
</dbReference>
<dbReference type="InterPro" id="IPR051081">
    <property type="entry name" value="HTH_MetalResp_TranReg"/>
</dbReference>
<gene>
    <name evidence="6" type="ordered locus">swp_2184</name>
</gene>
<dbReference type="RefSeq" id="WP_020912296.1">
    <property type="nucleotide sequence ID" value="NC_011566.1"/>
</dbReference>
<dbReference type="PANTHER" id="PTHR33154:SF18">
    <property type="entry name" value="ARSENICAL RESISTANCE OPERON REPRESSOR"/>
    <property type="match status" value="1"/>
</dbReference>
<evidence type="ECO:0000259" key="5">
    <source>
        <dbReference type="PROSITE" id="PS50987"/>
    </source>
</evidence>
<evidence type="ECO:0000256" key="3">
    <source>
        <dbReference type="ARBA" id="ARBA00023125"/>
    </source>
</evidence>
<dbReference type="NCBIfam" id="NF007528">
    <property type="entry name" value="PRK10141.1"/>
    <property type="match status" value="1"/>
</dbReference>
<keyword evidence="4" id="KW-0804">Transcription</keyword>
<dbReference type="KEGG" id="swp:swp_2184"/>
<dbReference type="InterPro" id="IPR011991">
    <property type="entry name" value="ArsR-like_HTH"/>
</dbReference>
<dbReference type="NCBIfam" id="NF033788">
    <property type="entry name" value="HTH_metalloreg"/>
    <property type="match status" value="1"/>
</dbReference>
<accession>B8CM10</accession>
<dbReference type="InterPro" id="IPR036388">
    <property type="entry name" value="WH-like_DNA-bd_sf"/>
</dbReference>
<dbReference type="eggNOG" id="COG0640">
    <property type="taxonomic scope" value="Bacteria"/>
</dbReference>
<dbReference type="InterPro" id="IPR036390">
    <property type="entry name" value="WH_DNA-bd_sf"/>
</dbReference>
<evidence type="ECO:0000256" key="2">
    <source>
        <dbReference type="ARBA" id="ARBA00023015"/>
    </source>
</evidence>
<reference evidence="6 7" key="1">
    <citation type="journal article" date="2008" name="PLoS ONE">
        <title>Environmental adaptation: genomic analysis of the piezotolerant and psychrotolerant deep-sea iron reducing bacterium Shewanella piezotolerans WP3.</title>
        <authorList>
            <person name="Wang F."/>
            <person name="Wang J."/>
            <person name="Jian H."/>
            <person name="Zhang B."/>
            <person name="Li S."/>
            <person name="Wang F."/>
            <person name="Zeng X."/>
            <person name="Gao L."/>
            <person name="Bartlett D.H."/>
            <person name="Yu J."/>
            <person name="Hu S."/>
            <person name="Xiao X."/>
        </authorList>
    </citation>
    <scope>NUCLEOTIDE SEQUENCE [LARGE SCALE GENOMIC DNA]</scope>
    <source>
        <strain evidence="7">WP3 / JCM 13877</strain>
    </source>
</reference>
<protein>
    <submittedName>
        <fullName evidence="6">Regulatory protein, ArsR</fullName>
    </submittedName>
</protein>
<dbReference type="HOGENOM" id="CLU_097806_3_1_6"/>
<evidence type="ECO:0000256" key="4">
    <source>
        <dbReference type="ARBA" id="ARBA00023163"/>
    </source>
</evidence>
<dbReference type="OrthoDB" id="9793058at2"/>
<keyword evidence="1" id="KW-0059">Arsenical resistance</keyword>
<evidence type="ECO:0000256" key="1">
    <source>
        <dbReference type="ARBA" id="ARBA00022849"/>
    </source>
</evidence>
<evidence type="ECO:0000313" key="7">
    <source>
        <dbReference type="Proteomes" id="UP000000753"/>
    </source>
</evidence>
<dbReference type="EMBL" id="CP000472">
    <property type="protein sequence ID" value="ACJ28934.1"/>
    <property type="molecule type" value="Genomic_DNA"/>
</dbReference>
<keyword evidence="3" id="KW-0238">DNA-binding</keyword>
<keyword evidence="2" id="KW-0805">Transcription regulation</keyword>
<organism evidence="6 7">
    <name type="scientific">Shewanella piezotolerans (strain WP3 / JCM 13877)</name>
    <dbReference type="NCBI Taxonomy" id="225849"/>
    <lineage>
        <taxon>Bacteria</taxon>
        <taxon>Pseudomonadati</taxon>
        <taxon>Pseudomonadota</taxon>
        <taxon>Gammaproteobacteria</taxon>
        <taxon>Alteromonadales</taxon>
        <taxon>Shewanellaceae</taxon>
        <taxon>Shewanella</taxon>
    </lineage>
</organism>
<dbReference type="Proteomes" id="UP000000753">
    <property type="component" value="Chromosome"/>
</dbReference>
<dbReference type="GO" id="GO:0003700">
    <property type="term" value="F:DNA-binding transcription factor activity"/>
    <property type="evidence" value="ECO:0007669"/>
    <property type="project" value="InterPro"/>
</dbReference>
<dbReference type="Pfam" id="PF01022">
    <property type="entry name" value="HTH_5"/>
    <property type="match status" value="1"/>
</dbReference>